<sequence length="179" mass="20594">MSFRHKFRKLKSDSISRDPQKNEEKDDTQDGPSQPSSVSGPGASPHWTRLRTFVKALEQAMQPFHPLKAAISELAGSIENHESVFHLRKEYEILYYELEELFQALQKHCTESIPPTITATVEALCKSVQKEMVDIRQKKGKRKLRDYLEAEQDVDAVMACYHRIQGHLQRIVLNADIYA</sequence>
<dbReference type="AlphaFoldDB" id="A0A8H3AVE2"/>
<feature type="compositionally biased region" description="Low complexity" evidence="1">
    <location>
        <begin position="31"/>
        <end position="45"/>
    </location>
</feature>
<evidence type="ECO:0000256" key="1">
    <source>
        <dbReference type="SAM" id="MobiDB-lite"/>
    </source>
</evidence>
<reference evidence="2" key="1">
    <citation type="submission" date="2021-01" db="EMBL/GenBank/DDBJ databases">
        <authorList>
            <person name="Kaushik A."/>
        </authorList>
    </citation>
    <scope>NUCLEOTIDE SEQUENCE</scope>
    <source>
        <strain evidence="2">AG6-10EEA</strain>
    </source>
</reference>
<evidence type="ECO:0000313" key="3">
    <source>
        <dbReference type="Proteomes" id="UP000663853"/>
    </source>
</evidence>
<gene>
    <name evidence="2" type="ORF">RDB_LOCUS37155</name>
</gene>
<protein>
    <submittedName>
        <fullName evidence="2">Uncharacterized protein</fullName>
    </submittedName>
</protein>
<comment type="caution">
    <text evidence="2">The sequence shown here is derived from an EMBL/GenBank/DDBJ whole genome shotgun (WGS) entry which is preliminary data.</text>
</comment>
<dbReference type="EMBL" id="CAJMXA010000744">
    <property type="protein sequence ID" value="CAE6441447.1"/>
    <property type="molecule type" value="Genomic_DNA"/>
</dbReference>
<organism evidence="2 3">
    <name type="scientific">Rhizoctonia solani</name>
    <dbReference type="NCBI Taxonomy" id="456999"/>
    <lineage>
        <taxon>Eukaryota</taxon>
        <taxon>Fungi</taxon>
        <taxon>Dikarya</taxon>
        <taxon>Basidiomycota</taxon>
        <taxon>Agaricomycotina</taxon>
        <taxon>Agaricomycetes</taxon>
        <taxon>Cantharellales</taxon>
        <taxon>Ceratobasidiaceae</taxon>
        <taxon>Rhizoctonia</taxon>
    </lineage>
</organism>
<feature type="region of interest" description="Disordered" evidence="1">
    <location>
        <begin position="1"/>
        <end position="46"/>
    </location>
</feature>
<dbReference type="Proteomes" id="UP000663853">
    <property type="component" value="Unassembled WGS sequence"/>
</dbReference>
<proteinExistence type="predicted"/>
<feature type="compositionally biased region" description="Basic and acidic residues" evidence="1">
    <location>
        <begin position="10"/>
        <end position="24"/>
    </location>
</feature>
<name>A0A8H3AVE2_9AGAM</name>
<accession>A0A8H3AVE2</accession>
<evidence type="ECO:0000313" key="2">
    <source>
        <dbReference type="EMBL" id="CAE6441447.1"/>
    </source>
</evidence>